<comment type="caution">
    <text evidence="2">The sequence shown here is derived from an EMBL/GenBank/DDBJ whole genome shotgun (WGS) entry which is preliminary data.</text>
</comment>
<proteinExistence type="predicted"/>
<gene>
    <name evidence="2" type="ORF">NLI96_g10131</name>
</gene>
<sequence>MLTPTPTSPLTLLAKALPTRVVHSALARSSRASSAVMMSSSSPEEILARSLPPQHQGAPVPGSADQSGAFSFGKLLKGAAKIFFRDEDGNMLSRRDIEELVSRDDFEEIVARALPATHAVGPAGSADQSGAFSFGKLLKGAAKIFFREDGEMLSRREFEELVARDDFEDIVARAIPATAGPQDQQSGAFSFGRLIKGAAKAIFGREFEDELMTRDFDEFFARDDELFARDDEIFARGEELFTREDFEDLLARAAPVPAGSPDQSGAFSFGKLLKGAARLIFREEGEMLSRREIEDILAREAPADQSGAFSFGRLIKGAAKAIFGREEGELMARDFDDLFERDFDDELFARDEELFTRDDELYAREDIEDLFARDVPHTPAPVAPVGHPGAPNDQSGALFFGKILRAGAKALFGREEEMYARDDIFEARSLNELD</sequence>
<dbReference type="EMBL" id="JANAWD010000553">
    <property type="protein sequence ID" value="KAJ3477930.1"/>
    <property type="molecule type" value="Genomic_DNA"/>
</dbReference>
<name>A0AAD5YEL6_9APHY</name>
<dbReference type="AlphaFoldDB" id="A0AAD5YEL6"/>
<evidence type="ECO:0000256" key="1">
    <source>
        <dbReference type="SAM" id="MobiDB-lite"/>
    </source>
</evidence>
<evidence type="ECO:0000313" key="3">
    <source>
        <dbReference type="Proteomes" id="UP001212997"/>
    </source>
</evidence>
<feature type="compositionally biased region" description="Low complexity" evidence="1">
    <location>
        <begin position="32"/>
        <end position="42"/>
    </location>
</feature>
<organism evidence="2 3">
    <name type="scientific">Meripilus lineatus</name>
    <dbReference type="NCBI Taxonomy" id="2056292"/>
    <lineage>
        <taxon>Eukaryota</taxon>
        <taxon>Fungi</taxon>
        <taxon>Dikarya</taxon>
        <taxon>Basidiomycota</taxon>
        <taxon>Agaricomycotina</taxon>
        <taxon>Agaricomycetes</taxon>
        <taxon>Polyporales</taxon>
        <taxon>Meripilaceae</taxon>
        <taxon>Meripilus</taxon>
    </lineage>
</organism>
<feature type="region of interest" description="Disordered" evidence="1">
    <location>
        <begin position="32"/>
        <end position="64"/>
    </location>
</feature>
<accession>A0AAD5YEL6</accession>
<reference evidence="2" key="1">
    <citation type="submission" date="2022-07" db="EMBL/GenBank/DDBJ databases">
        <title>Genome Sequence of Physisporinus lineatus.</title>
        <authorList>
            <person name="Buettner E."/>
        </authorList>
    </citation>
    <scope>NUCLEOTIDE SEQUENCE</scope>
    <source>
        <strain evidence="2">VT162</strain>
    </source>
</reference>
<keyword evidence="3" id="KW-1185">Reference proteome</keyword>
<protein>
    <submittedName>
        <fullName evidence="2">Uncharacterized protein</fullName>
    </submittedName>
</protein>
<evidence type="ECO:0000313" key="2">
    <source>
        <dbReference type="EMBL" id="KAJ3477930.1"/>
    </source>
</evidence>
<dbReference type="Proteomes" id="UP001212997">
    <property type="component" value="Unassembled WGS sequence"/>
</dbReference>